<organism evidence="2 3">
    <name type="scientific">Choiromyces venosus 120613-1</name>
    <dbReference type="NCBI Taxonomy" id="1336337"/>
    <lineage>
        <taxon>Eukaryota</taxon>
        <taxon>Fungi</taxon>
        <taxon>Dikarya</taxon>
        <taxon>Ascomycota</taxon>
        <taxon>Pezizomycotina</taxon>
        <taxon>Pezizomycetes</taxon>
        <taxon>Pezizales</taxon>
        <taxon>Tuberaceae</taxon>
        <taxon>Choiromyces</taxon>
    </lineage>
</organism>
<feature type="non-terminal residue" evidence="2">
    <location>
        <position position="186"/>
    </location>
</feature>
<proteinExistence type="predicted"/>
<sequence>ITTFHSVNADGSEKERLTVIAQAQNTHAFCCHKINSYNLSVTYRYNKKAWMLSELWYEYLQNLNDKMQIQGRKIILITDNCPSHPHPNSPPDNYEGPILPILTHLNLLYLPPNSTSKLQPLDQGIIASFKAAYHHQYADYMVQYFNHHGISVPKLDILASIYIMPDACESIPLLTISNCWKKSGLL</sequence>
<dbReference type="GO" id="GO:0003677">
    <property type="term" value="F:DNA binding"/>
    <property type="evidence" value="ECO:0007669"/>
    <property type="project" value="TreeGrafter"/>
</dbReference>
<dbReference type="Proteomes" id="UP000276215">
    <property type="component" value="Unassembled WGS sequence"/>
</dbReference>
<name>A0A3N4J5A1_9PEZI</name>
<dbReference type="InterPro" id="IPR050863">
    <property type="entry name" value="CenT-Element_Derived"/>
</dbReference>
<dbReference type="PANTHER" id="PTHR19303:SF73">
    <property type="entry name" value="PROTEIN PDC2"/>
    <property type="match status" value="1"/>
</dbReference>
<dbReference type="InterPro" id="IPR004875">
    <property type="entry name" value="DDE_SF_endonuclease_dom"/>
</dbReference>
<feature type="non-terminal residue" evidence="2">
    <location>
        <position position="1"/>
    </location>
</feature>
<dbReference type="GO" id="GO:0005634">
    <property type="term" value="C:nucleus"/>
    <property type="evidence" value="ECO:0007669"/>
    <property type="project" value="TreeGrafter"/>
</dbReference>
<dbReference type="AlphaFoldDB" id="A0A3N4J5A1"/>
<feature type="domain" description="DDE-1" evidence="1">
    <location>
        <begin position="1"/>
        <end position="180"/>
    </location>
</feature>
<dbReference type="Pfam" id="PF03184">
    <property type="entry name" value="DDE_1"/>
    <property type="match status" value="1"/>
</dbReference>
<evidence type="ECO:0000259" key="1">
    <source>
        <dbReference type="Pfam" id="PF03184"/>
    </source>
</evidence>
<protein>
    <submittedName>
        <fullName evidence="2">CENP-B protein</fullName>
    </submittedName>
</protein>
<dbReference type="OrthoDB" id="125347at2759"/>
<reference evidence="2 3" key="1">
    <citation type="journal article" date="2018" name="Nat. Ecol. Evol.">
        <title>Pezizomycetes genomes reveal the molecular basis of ectomycorrhizal truffle lifestyle.</title>
        <authorList>
            <person name="Murat C."/>
            <person name="Payen T."/>
            <person name="Noel B."/>
            <person name="Kuo A."/>
            <person name="Morin E."/>
            <person name="Chen J."/>
            <person name="Kohler A."/>
            <person name="Krizsan K."/>
            <person name="Balestrini R."/>
            <person name="Da Silva C."/>
            <person name="Montanini B."/>
            <person name="Hainaut M."/>
            <person name="Levati E."/>
            <person name="Barry K.W."/>
            <person name="Belfiori B."/>
            <person name="Cichocki N."/>
            <person name="Clum A."/>
            <person name="Dockter R.B."/>
            <person name="Fauchery L."/>
            <person name="Guy J."/>
            <person name="Iotti M."/>
            <person name="Le Tacon F."/>
            <person name="Lindquist E.A."/>
            <person name="Lipzen A."/>
            <person name="Malagnac F."/>
            <person name="Mello A."/>
            <person name="Molinier V."/>
            <person name="Miyauchi S."/>
            <person name="Poulain J."/>
            <person name="Riccioni C."/>
            <person name="Rubini A."/>
            <person name="Sitrit Y."/>
            <person name="Splivallo R."/>
            <person name="Traeger S."/>
            <person name="Wang M."/>
            <person name="Zifcakova L."/>
            <person name="Wipf D."/>
            <person name="Zambonelli A."/>
            <person name="Paolocci F."/>
            <person name="Nowrousian M."/>
            <person name="Ottonello S."/>
            <person name="Baldrian P."/>
            <person name="Spatafora J.W."/>
            <person name="Henrissat B."/>
            <person name="Nagy L.G."/>
            <person name="Aury J.M."/>
            <person name="Wincker P."/>
            <person name="Grigoriev I.V."/>
            <person name="Bonfante P."/>
            <person name="Martin F.M."/>
        </authorList>
    </citation>
    <scope>NUCLEOTIDE SEQUENCE [LARGE SCALE GENOMIC DNA]</scope>
    <source>
        <strain evidence="2 3">120613-1</strain>
    </source>
</reference>
<dbReference type="EMBL" id="ML120455">
    <property type="protein sequence ID" value="RPA93345.1"/>
    <property type="molecule type" value="Genomic_DNA"/>
</dbReference>
<dbReference type="STRING" id="1336337.A0A3N4J5A1"/>
<evidence type="ECO:0000313" key="2">
    <source>
        <dbReference type="EMBL" id="RPA93345.1"/>
    </source>
</evidence>
<keyword evidence="3" id="KW-1185">Reference proteome</keyword>
<gene>
    <name evidence="2" type="ORF">L873DRAFT_1646916</name>
</gene>
<dbReference type="PANTHER" id="PTHR19303">
    <property type="entry name" value="TRANSPOSON"/>
    <property type="match status" value="1"/>
</dbReference>
<evidence type="ECO:0000313" key="3">
    <source>
        <dbReference type="Proteomes" id="UP000276215"/>
    </source>
</evidence>
<accession>A0A3N4J5A1</accession>